<keyword evidence="10" id="KW-1185">Reference proteome</keyword>
<keyword evidence="4 7" id="KW-0520">NAD</keyword>
<evidence type="ECO:0000259" key="8">
    <source>
        <dbReference type="Pfam" id="PF11975"/>
    </source>
</evidence>
<organism evidence="9 10">
    <name type="scientific">Pediococcus inopinatus</name>
    <dbReference type="NCBI Taxonomy" id="114090"/>
    <lineage>
        <taxon>Bacteria</taxon>
        <taxon>Bacillati</taxon>
        <taxon>Bacillota</taxon>
        <taxon>Bacilli</taxon>
        <taxon>Lactobacillales</taxon>
        <taxon>Lactobacillaceae</taxon>
        <taxon>Pediococcus</taxon>
    </lineage>
</organism>
<dbReference type="InterPro" id="IPR036291">
    <property type="entry name" value="NAD(P)-bd_dom_sf"/>
</dbReference>
<keyword evidence="6 7" id="KW-0326">Glycosidase</keyword>
<evidence type="ECO:0000256" key="3">
    <source>
        <dbReference type="ARBA" id="ARBA00022801"/>
    </source>
</evidence>
<keyword evidence="5" id="KW-0464">Manganese</keyword>
<evidence type="ECO:0000313" key="10">
    <source>
        <dbReference type="Proteomes" id="UP001302696"/>
    </source>
</evidence>
<evidence type="ECO:0000256" key="2">
    <source>
        <dbReference type="ARBA" id="ARBA00022723"/>
    </source>
</evidence>
<sequence length="466" mass="52246">MSRGALKMVTIGGGSSYTPELIEGYIKRKKQLPIKEIWLVDIPDGEKKLAITGAMAKRMVKSAGLDWEVHTTLNRSAALKNADFVSTQFRVGLLEARVKDERIPGSYGFLGQETNGAGGIFKAFRTVPVILDIVKDMKKLCPNAWLINFTNPSGMITEAIRTWGKWDRVIGLCNVPVMAMMNEPATIGKRLDELTYKFAGIDHFHWHRVWDNTGREVTMDIINKIYDGSDVGLPKNIFDVKFFREQLQQMKMIPCGYHRYYYREQEMLSHSLEEFNDIGTRAQQVMQIEHELFALYQDTNLDHKPKQLAERGGAHYSDAACEAIASIYNDKRTHMVVSTMNNGSIPDLPDDHVVEVSARVGATGAIPLAFGPLQPAERGWLQLMKNMELVIDEAAVTGDYGLALQAFIMNPLIPSGQKSKNLLDEMLVANKRYLPQFSNKIAELESAGVKVQDQIAATIDEHIGQI</sequence>
<evidence type="ECO:0000256" key="7">
    <source>
        <dbReference type="RuleBase" id="RU361152"/>
    </source>
</evidence>
<dbReference type="InterPro" id="IPR015955">
    <property type="entry name" value="Lactate_DH/Glyco_Ohase_4_C"/>
</dbReference>
<name>A0ABZ0Q269_9LACO</name>
<keyword evidence="3 7" id="KW-0378">Hydrolase</keyword>
<dbReference type="SUPFAM" id="SSF56327">
    <property type="entry name" value="LDH C-terminal domain-like"/>
    <property type="match status" value="1"/>
</dbReference>
<dbReference type="PROSITE" id="PS01324">
    <property type="entry name" value="GLYCOSYL_HYDROL_F4"/>
    <property type="match status" value="1"/>
</dbReference>
<reference evidence="10" key="1">
    <citation type="submission" date="2024-06" db="EMBL/GenBank/DDBJ databases">
        <authorList>
            <person name="Chang H.C."/>
            <person name="Mun S.Y."/>
        </authorList>
    </citation>
    <scope>NUCLEOTIDE SEQUENCE [LARGE SCALE GENOMIC DNA]</scope>
    <source>
        <strain evidence="10">KT1</strain>
    </source>
</reference>
<dbReference type="SUPFAM" id="SSF51735">
    <property type="entry name" value="NAD(P)-binding Rossmann-fold domains"/>
    <property type="match status" value="1"/>
</dbReference>
<evidence type="ECO:0000313" key="9">
    <source>
        <dbReference type="EMBL" id="WPC21055.1"/>
    </source>
</evidence>
<evidence type="ECO:0000256" key="1">
    <source>
        <dbReference type="ARBA" id="ARBA00010141"/>
    </source>
</evidence>
<accession>A0ABZ0Q269</accession>
<evidence type="ECO:0000256" key="6">
    <source>
        <dbReference type="ARBA" id="ARBA00023295"/>
    </source>
</evidence>
<dbReference type="Pfam" id="PF02056">
    <property type="entry name" value="Glyco_hydro_4"/>
    <property type="match status" value="1"/>
</dbReference>
<dbReference type="Gene3D" id="3.40.50.720">
    <property type="entry name" value="NAD(P)-binding Rossmann-like Domain"/>
    <property type="match status" value="1"/>
</dbReference>
<comment type="similarity">
    <text evidence="1 7">Belongs to the glycosyl hydrolase 4 family.</text>
</comment>
<dbReference type="PRINTS" id="PR00732">
    <property type="entry name" value="GLHYDRLASE4"/>
</dbReference>
<evidence type="ECO:0000256" key="5">
    <source>
        <dbReference type="ARBA" id="ARBA00023211"/>
    </source>
</evidence>
<dbReference type="Pfam" id="PF11975">
    <property type="entry name" value="Glyco_hydro_4C"/>
    <property type="match status" value="1"/>
</dbReference>
<dbReference type="Proteomes" id="UP001302696">
    <property type="component" value="Chromosome"/>
</dbReference>
<dbReference type="PANTHER" id="PTHR32092">
    <property type="entry name" value="6-PHOSPHO-BETA-GLUCOSIDASE-RELATED"/>
    <property type="match status" value="1"/>
</dbReference>
<gene>
    <name evidence="9" type="ORF">N6G96_07090</name>
</gene>
<keyword evidence="2" id="KW-0479">Metal-binding</keyword>
<protein>
    <submittedName>
        <fullName evidence="9">6-phospho-beta-glucosidase</fullName>
    </submittedName>
</protein>
<feature type="domain" description="Glycosyl hydrolase family 4 C-terminal" evidence="8">
    <location>
        <begin position="198"/>
        <end position="413"/>
    </location>
</feature>
<dbReference type="PANTHER" id="PTHR32092:SF5">
    <property type="entry name" value="6-PHOSPHO-BETA-GLUCOSIDASE"/>
    <property type="match status" value="1"/>
</dbReference>
<dbReference type="CDD" id="cd05296">
    <property type="entry name" value="GH4_P_beta_glucosidase"/>
    <property type="match status" value="1"/>
</dbReference>
<dbReference type="RefSeq" id="WP_323707349.1">
    <property type="nucleotide sequence ID" value="NZ_CP104774.1"/>
</dbReference>
<dbReference type="InterPro" id="IPR019802">
    <property type="entry name" value="GlycHydrolase_4_CS"/>
</dbReference>
<dbReference type="InterPro" id="IPR022616">
    <property type="entry name" value="Glyco_hydro_4_C"/>
</dbReference>
<dbReference type="InterPro" id="IPR001088">
    <property type="entry name" value="Glyco_hydro_4"/>
</dbReference>
<evidence type="ECO:0000256" key="4">
    <source>
        <dbReference type="ARBA" id="ARBA00023027"/>
    </source>
</evidence>
<dbReference type="Gene3D" id="3.90.110.10">
    <property type="entry name" value="Lactate dehydrogenase/glycoside hydrolase, family 4, C-terminal"/>
    <property type="match status" value="1"/>
</dbReference>
<dbReference type="EMBL" id="CP104778">
    <property type="protein sequence ID" value="WPC21055.1"/>
    <property type="molecule type" value="Genomic_DNA"/>
</dbReference>
<comment type="cofactor">
    <cofactor evidence="7">
        <name>NAD(+)</name>
        <dbReference type="ChEBI" id="CHEBI:57540"/>
    </cofactor>
    <text evidence="7">Binds 1 NAD(+) per subunit.</text>
</comment>
<proteinExistence type="inferred from homology"/>